<keyword evidence="4" id="KW-0269">Exonuclease</keyword>
<evidence type="ECO:0000313" key="6">
    <source>
        <dbReference type="Proteomes" id="UP001159405"/>
    </source>
</evidence>
<evidence type="ECO:0000256" key="1">
    <source>
        <dbReference type="ARBA" id="ARBA00022722"/>
    </source>
</evidence>
<keyword evidence="1" id="KW-0540">Nuclease</keyword>
<reference evidence="5 6" key="1">
    <citation type="submission" date="2022-05" db="EMBL/GenBank/DDBJ databases">
        <authorList>
            <consortium name="Genoscope - CEA"/>
            <person name="William W."/>
        </authorList>
    </citation>
    <scope>NUCLEOTIDE SEQUENCE [LARGE SCALE GENOMIC DNA]</scope>
</reference>
<dbReference type="Proteomes" id="UP001159405">
    <property type="component" value="Unassembled WGS sequence"/>
</dbReference>
<keyword evidence="3" id="KW-0378">Hydrolase</keyword>
<dbReference type="Pfam" id="PF01771">
    <property type="entry name" value="Viral_alk_exo"/>
    <property type="match status" value="1"/>
</dbReference>
<name>A0ABN8NGZ7_9CNID</name>
<dbReference type="InterPro" id="IPR034720">
    <property type="entry name" value="Viral_alk_exo"/>
</dbReference>
<organism evidence="5 6">
    <name type="scientific">Porites lobata</name>
    <dbReference type="NCBI Taxonomy" id="104759"/>
    <lineage>
        <taxon>Eukaryota</taxon>
        <taxon>Metazoa</taxon>
        <taxon>Cnidaria</taxon>
        <taxon>Anthozoa</taxon>
        <taxon>Hexacorallia</taxon>
        <taxon>Scleractinia</taxon>
        <taxon>Fungiina</taxon>
        <taxon>Poritidae</taxon>
        <taxon>Porites</taxon>
    </lineage>
</organism>
<evidence type="ECO:0000313" key="5">
    <source>
        <dbReference type="EMBL" id="CAH3105779.1"/>
    </source>
</evidence>
<protein>
    <recommendedName>
        <fullName evidence="7">YqaJ viral recombinase domain-containing protein</fullName>
    </recommendedName>
</protein>
<proteinExistence type="predicted"/>
<dbReference type="SUPFAM" id="SSF52980">
    <property type="entry name" value="Restriction endonuclease-like"/>
    <property type="match status" value="1"/>
</dbReference>
<evidence type="ECO:0000256" key="4">
    <source>
        <dbReference type="ARBA" id="ARBA00022839"/>
    </source>
</evidence>
<gene>
    <name evidence="5" type="ORF">PLOB_00013855</name>
</gene>
<accession>A0ABN8NGZ7</accession>
<dbReference type="EMBL" id="CALNXK010000018">
    <property type="protein sequence ID" value="CAH3105779.1"/>
    <property type="molecule type" value="Genomic_DNA"/>
</dbReference>
<keyword evidence="6" id="KW-1185">Reference proteome</keyword>
<dbReference type="InterPro" id="IPR011335">
    <property type="entry name" value="Restrct_endonuc-II-like"/>
</dbReference>
<dbReference type="InterPro" id="IPR051703">
    <property type="entry name" value="NF-kappa-B_Signaling_Reg"/>
</dbReference>
<comment type="caution">
    <text evidence="5">The sequence shown here is derived from an EMBL/GenBank/DDBJ whole genome shotgun (WGS) entry which is preliminary data.</text>
</comment>
<sequence>MLVGYSLPLKISVVGDLKNMKSQFLVLCSWNAPRNVQVDPKPVDNIVITKYRFGKETDKCAKVSKFDPRAPADRGVNQEALSQLSAELSNCLQSSCYFLFHDVSPQPTADENVEIDCICETVPENAPDIVTDNEITDLPFNDDYDISSSHFQSMMDCFADTQNISNVDIETVERLTRGQSNNEVWRQLKRDKLTASNFYNAAVRRKEPDKLLRNIMYISEKKKSIASLQYGQEHECDAVASYVAAKAAEGNTLLRVEEVGTMLSKERPGYGASLDRKVYDPKASGMKDGGLEVKCPYCKRGMTIEQACKDPNVCLYIDDDGVPRLKFGHKYYYQVQGQMYVCNLEWVDFVVWFGGNNVFIERIYFNKDWWYQTVLPRIDFFYKRAFLPEMFTRRIERGVKLYNHGGWKSFKTVKRK</sequence>
<evidence type="ECO:0000256" key="2">
    <source>
        <dbReference type="ARBA" id="ARBA00022759"/>
    </source>
</evidence>
<dbReference type="CDD" id="cd22343">
    <property type="entry name" value="PDDEXK_lambda_exonuclease-like"/>
    <property type="match status" value="1"/>
</dbReference>
<evidence type="ECO:0008006" key="7">
    <source>
        <dbReference type="Google" id="ProtNLM"/>
    </source>
</evidence>
<dbReference type="Gene3D" id="3.90.320.10">
    <property type="match status" value="1"/>
</dbReference>
<keyword evidence="2" id="KW-0255">Endonuclease</keyword>
<dbReference type="InterPro" id="IPR011604">
    <property type="entry name" value="PDDEXK-like_dom_sf"/>
</dbReference>
<evidence type="ECO:0000256" key="3">
    <source>
        <dbReference type="ARBA" id="ARBA00022801"/>
    </source>
</evidence>
<dbReference type="PANTHER" id="PTHR46609">
    <property type="entry name" value="EXONUCLEASE, PHAGE-TYPE/RECB, C-TERMINAL DOMAIN-CONTAINING PROTEIN"/>
    <property type="match status" value="1"/>
</dbReference>
<dbReference type="PANTHER" id="PTHR46609:SF8">
    <property type="entry name" value="YQAJ VIRAL RECOMBINASE DOMAIN-CONTAINING PROTEIN"/>
    <property type="match status" value="1"/>
</dbReference>